<dbReference type="Proteomes" id="UP000324222">
    <property type="component" value="Unassembled WGS sequence"/>
</dbReference>
<accession>A0A5B7IMF3</accession>
<name>A0A5B7IMF3_PORTR</name>
<comment type="caution">
    <text evidence="1">The sequence shown here is derived from an EMBL/GenBank/DDBJ whole genome shotgun (WGS) entry which is preliminary data.</text>
</comment>
<evidence type="ECO:0000313" key="2">
    <source>
        <dbReference type="Proteomes" id="UP000324222"/>
    </source>
</evidence>
<dbReference type="AlphaFoldDB" id="A0A5B7IMF3"/>
<proteinExistence type="predicted"/>
<reference evidence="1 2" key="1">
    <citation type="submission" date="2019-05" db="EMBL/GenBank/DDBJ databases">
        <title>Another draft genome of Portunus trituberculatus and its Hox gene families provides insights of decapod evolution.</title>
        <authorList>
            <person name="Jeong J.-H."/>
            <person name="Song I."/>
            <person name="Kim S."/>
            <person name="Choi T."/>
            <person name="Kim D."/>
            <person name="Ryu S."/>
            <person name="Kim W."/>
        </authorList>
    </citation>
    <scope>NUCLEOTIDE SEQUENCE [LARGE SCALE GENOMIC DNA]</scope>
    <source>
        <tissue evidence="1">Muscle</tissue>
    </source>
</reference>
<sequence>MEWTGSTQHLKKWTLVMLGCRNQPSQMESCGLTALEGSVAGRRLPDVVFDSLSSLTHALMLLCVPMPANTRQRLLVALRVLRMPLTESHSPVSGPFALDSLLSPWLSHKDLWMAPKPLTAAHISVGGLCVPDSPAGGP</sequence>
<gene>
    <name evidence="1" type="ORF">E2C01_079800</name>
</gene>
<dbReference type="EMBL" id="VSRR010067145">
    <property type="protein sequence ID" value="MPC85042.1"/>
    <property type="molecule type" value="Genomic_DNA"/>
</dbReference>
<evidence type="ECO:0000313" key="1">
    <source>
        <dbReference type="EMBL" id="MPC85042.1"/>
    </source>
</evidence>
<protein>
    <submittedName>
        <fullName evidence="1">Uncharacterized protein</fullName>
    </submittedName>
</protein>
<keyword evidence="2" id="KW-1185">Reference proteome</keyword>
<organism evidence="1 2">
    <name type="scientific">Portunus trituberculatus</name>
    <name type="common">Swimming crab</name>
    <name type="synonym">Neptunus trituberculatus</name>
    <dbReference type="NCBI Taxonomy" id="210409"/>
    <lineage>
        <taxon>Eukaryota</taxon>
        <taxon>Metazoa</taxon>
        <taxon>Ecdysozoa</taxon>
        <taxon>Arthropoda</taxon>
        <taxon>Crustacea</taxon>
        <taxon>Multicrustacea</taxon>
        <taxon>Malacostraca</taxon>
        <taxon>Eumalacostraca</taxon>
        <taxon>Eucarida</taxon>
        <taxon>Decapoda</taxon>
        <taxon>Pleocyemata</taxon>
        <taxon>Brachyura</taxon>
        <taxon>Eubrachyura</taxon>
        <taxon>Portunoidea</taxon>
        <taxon>Portunidae</taxon>
        <taxon>Portuninae</taxon>
        <taxon>Portunus</taxon>
    </lineage>
</organism>